<dbReference type="AlphaFoldDB" id="A0A127KAW1"/>
<evidence type="ECO:0000313" key="2">
    <source>
        <dbReference type="Proteomes" id="UP000036902"/>
    </source>
</evidence>
<reference evidence="2" key="1">
    <citation type="submission" date="2016-03" db="EMBL/GenBank/DDBJ databases">
        <authorList>
            <person name="Ma C."/>
            <person name="Zhou S."/>
            <person name="Yang G."/>
        </authorList>
    </citation>
    <scope>NUCLEOTIDE SEQUENCE [LARGE SCALE GENOMIC DNA]</scope>
    <source>
        <strain evidence="2">SgZ-1</strain>
    </source>
</reference>
<organism evidence="1 2">
    <name type="scientific">Thauera humireducens</name>
    <dbReference type="NCBI Taxonomy" id="1134435"/>
    <lineage>
        <taxon>Bacteria</taxon>
        <taxon>Pseudomonadati</taxon>
        <taxon>Pseudomonadota</taxon>
        <taxon>Betaproteobacteria</taxon>
        <taxon>Rhodocyclales</taxon>
        <taxon>Zoogloeaceae</taxon>
        <taxon>Thauera</taxon>
    </lineage>
</organism>
<dbReference type="Proteomes" id="UP000036902">
    <property type="component" value="Chromosome"/>
</dbReference>
<proteinExistence type="predicted"/>
<dbReference type="STRING" id="1134435.AC731_008780"/>
<evidence type="ECO:0000313" key="1">
    <source>
        <dbReference type="EMBL" id="AMO39046.1"/>
    </source>
</evidence>
<dbReference type="EMBL" id="CP014646">
    <property type="protein sequence ID" value="AMO39046.1"/>
    <property type="molecule type" value="Genomic_DNA"/>
</dbReference>
<keyword evidence="2" id="KW-1185">Reference proteome</keyword>
<accession>A0A127KAW1</accession>
<protein>
    <submittedName>
        <fullName evidence="1">Uncharacterized protein</fullName>
    </submittedName>
</protein>
<sequence length="227" mass="24538">MKIREHGDANRCDASPANTADTVSISQAARDLYASVENQAKPAVSAVNNVKTAFDTTKGRMDLDIESYFAPQGSDGVDLDAVPLLLPSQKNIEALSNYLSAQMPGFLADKGIPTPPASMTYDSMGQIELPADYPYAAEFKQALKDNPAMERALRTTSALTSHVVEMNKSIPFQREYAAATSQTQIDAVVAKYHYLFSANRHYDSIALNFTTDGILSITHDGKPLSGA</sequence>
<dbReference type="KEGG" id="thu:AC731_008780"/>
<name>A0A127KAW1_9RHOO</name>
<gene>
    <name evidence="1" type="ORF">AC731_008780</name>
</gene>